<evidence type="ECO:0000256" key="7">
    <source>
        <dbReference type="ARBA" id="ARBA00022771"/>
    </source>
</evidence>
<feature type="domain" description="RING-type" evidence="13">
    <location>
        <begin position="117"/>
        <end position="162"/>
    </location>
</feature>
<keyword evidence="6" id="KW-0479">Metal-binding</keyword>
<dbReference type="InterPro" id="IPR057427">
    <property type="entry name" value="WAV3_C"/>
</dbReference>
<dbReference type="Pfam" id="PF13519">
    <property type="entry name" value="VWA_2"/>
    <property type="match status" value="1"/>
</dbReference>
<keyword evidence="10" id="KW-0722">Serine protease inhibitor</keyword>
<feature type="domain" description="VWFA" evidence="14">
    <location>
        <begin position="335"/>
        <end position="477"/>
    </location>
</feature>
<comment type="similarity">
    <text evidence="2">Belongs to the protease inhibitor I13 (potato type I serine protease inhibitor) family.</text>
</comment>
<evidence type="ECO:0000313" key="16">
    <source>
        <dbReference type="Proteomes" id="UP000290289"/>
    </source>
</evidence>
<feature type="compositionally biased region" description="Basic and acidic residues" evidence="12">
    <location>
        <begin position="67"/>
        <end position="77"/>
    </location>
</feature>
<dbReference type="Pfam" id="PF17123">
    <property type="entry name" value="zf-RING_11"/>
    <property type="match status" value="1"/>
</dbReference>
<dbReference type="InterPro" id="IPR036465">
    <property type="entry name" value="vWFA_dom_sf"/>
</dbReference>
<evidence type="ECO:0000256" key="2">
    <source>
        <dbReference type="ARBA" id="ARBA00008210"/>
    </source>
</evidence>
<dbReference type="Gene3D" id="3.30.40.10">
    <property type="entry name" value="Zinc/RING finger domain, C3HC4 (zinc finger)"/>
    <property type="match status" value="1"/>
</dbReference>
<keyword evidence="4" id="KW-0808">Transferase</keyword>
<dbReference type="GO" id="GO:0008270">
    <property type="term" value="F:zinc ion binding"/>
    <property type="evidence" value="ECO:0007669"/>
    <property type="project" value="UniProtKB-KW"/>
</dbReference>
<dbReference type="InterPro" id="IPR013083">
    <property type="entry name" value="Znf_RING/FYVE/PHD"/>
</dbReference>
<dbReference type="Pfam" id="PF25243">
    <property type="entry name" value="WAV3_C"/>
    <property type="match status" value="2"/>
</dbReference>
<comment type="caution">
    <text evidence="15">The sequence shown here is derived from an EMBL/GenBank/DDBJ whole genome shotgun (WGS) entry which is preliminary data.</text>
</comment>
<feature type="region of interest" description="Disordered" evidence="12">
    <location>
        <begin position="181"/>
        <end position="250"/>
    </location>
</feature>
<keyword evidence="16" id="KW-1185">Reference proteome</keyword>
<dbReference type="EMBL" id="RDQH01000334">
    <property type="protein sequence ID" value="RXH92546.1"/>
    <property type="molecule type" value="Genomic_DNA"/>
</dbReference>
<evidence type="ECO:0000256" key="3">
    <source>
        <dbReference type="ARBA" id="ARBA00012483"/>
    </source>
</evidence>
<evidence type="ECO:0000256" key="10">
    <source>
        <dbReference type="ARBA" id="ARBA00022900"/>
    </source>
</evidence>
<protein>
    <recommendedName>
        <fullName evidence="3">RING-type E3 ubiquitin transferase</fullName>
        <ecNumber evidence="3">2.3.2.27</ecNumber>
    </recommendedName>
</protein>
<dbReference type="Gene3D" id="3.30.10.10">
    <property type="entry name" value="Trypsin Inhibitor V, subunit A"/>
    <property type="match status" value="2"/>
</dbReference>
<reference evidence="15 16" key="1">
    <citation type="submission" date="2018-10" db="EMBL/GenBank/DDBJ databases">
        <title>A high-quality apple genome assembly.</title>
        <authorList>
            <person name="Hu J."/>
        </authorList>
    </citation>
    <scope>NUCLEOTIDE SEQUENCE [LARGE SCALE GENOMIC DNA]</scope>
    <source>
        <strain evidence="16">cv. HFTH1</strain>
        <tissue evidence="15">Young leaf</tissue>
    </source>
</reference>
<dbReference type="GO" id="GO:0004867">
    <property type="term" value="F:serine-type endopeptidase inhibitor activity"/>
    <property type="evidence" value="ECO:0007669"/>
    <property type="project" value="UniProtKB-KW"/>
</dbReference>
<dbReference type="InterPro" id="IPR036354">
    <property type="entry name" value="Prot_inh_pot1_sf"/>
</dbReference>
<feature type="compositionally biased region" description="Low complexity" evidence="12">
    <location>
        <begin position="56"/>
        <end position="65"/>
    </location>
</feature>
<keyword evidence="5" id="KW-0646">Protease inhibitor</keyword>
<feature type="region of interest" description="Disordered" evidence="12">
    <location>
        <begin position="894"/>
        <end position="920"/>
    </location>
</feature>
<dbReference type="InterPro" id="IPR001841">
    <property type="entry name" value="Znf_RING"/>
</dbReference>
<evidence type="ECO:0000256" key="11">
    <source>
        <dbReference type="PROSITE-ProRule" id="PRU00175"/>
    </source>
</evidence>
<evidence type="ECO:0000259" key="13">
    <source>
        <dbReference type="PROSITE" id="PS50089"/>
    </source>
</evidence>
<dbReference type="SMART" id="SM00184">
    <property type="entry name" value="RING"/>
    <property type="match status" value="1"/>
</dbReference>
<keyword evidence="8" id="KW-0833">Ubl conjugation pathway</keyword>
<dbReference type="PROSITE" id="PS00285">
    <property type="entry name" value="POTATO_INHIBITOR"/>
    <property type="match status" value="2"/>
</dbReference>
<dbReference type="AlphaFoldDB" id="A0A498JBN5"/>
<evidence type="ECO:0000256" key="8">
    <source>
        <dbReference type="ARBA" id="ARBA00022786"/>
    </source>
</evidence>
<dbReference type="PANTHER" id="PTHR10579:SF55">
    <property type="entry name" value="E3 UBIQUITIN-PROTEIN LIGASE WAV3"/>
    <property type="match status" value="1"/>
</dbReference>
<dbReference type="SUPFAM" id="SSF53300">
    <property type="entry name" value="vWA-like"/>
    <property type="match status" value="1"/>
</dbReference>
<evidence type="ECO:0000256" key="9">
    <source>
        <dbReference type="ARBA" id="ARBA00022833"/>
    </source>
</evidence>
<keyword evidence="9" id="KW-0862">Zinc</keyword>
<dbReference type="FunFam" id="3.40.50.410:FF:000129">
    <property type="entry name" value="Probable E3 ubiquitin-protein ligase EDA40"/>
    <property type="match status" value="1"/>
</dbReference>
<dbReference type="SUPFAM" id="SSF54654">
    <property type="entry name" value="CI-2 family of serine protease inhibitors"/>
    <property type="match status" value="2"/>
</dbReference>
<dbReference type="PROSITE" id="PS50234">
    <property type="entry name" value="VWFA"/>
    <property type="match status" value="1"/>
</dbReference>
<dbReference type="InterPro" id="IPR002035">
    <property type="entry name" value="VWF_A"/>
</dbReference>
<evidence type="ECO:0000256" key="6">
    <source>
        <dbReference type="ARBA" id="ARBA00022723"/>
    </source>
</evidence>
<dbReference type="SMART" id="SM00327">
    <property type="entry name" value="VWA"/>
    <property type="match status" value="1"/>
</dbReference>
<sequence>MATGWRRAFCTTIPRDPADESILSEKISPSPSPTPRSCTRLGFFSGGSNPSTPRLQTQQPQQQTQVGDHENPRKLECKTTTPKSSRTSFLSSSNPTSPRSPLKLSLFRNSFKFRSSCGICLNSVKTGQGTAIYTAECSHAFHFPCIAAHVRSHGILVCPVCNSTWKDVPLLAIHQNLNNNNNAQNDVVRSQTIPKQKPKSKPAEVEKKIIMESTPPPRASSKPLYDDDESLLSPTSRFIPIPEADDEEDEDDTVAYPETDDVQEFQGFFVNPNSSSSDAQINGRDFRTNNNVQVRILPESALLSSGRGSDTFAVALRVKAPPPSILNPSHRAPIDLVTVLDVSGSMTGAKLQMLKRAMRLVISSLCSNDRLSIVAFSATTKRLLPLRRMTAFGQRLARRVVDRLACGQGSSVGDALRKATKVLEDRREKNPVASIMLLSDGQDRLKNSANHRQGSGHVSSTRFAHIEIPVHAFGFGETGGFNQEPAEDAFAKCVGGLLSVVVQDLRIQLGFDSGSAPAEISAIYSCNGGPAVHGSASVRLGDLYAEEERELLVELRVPRSLGVAGSRHVMSVRCLYKDPATQEIVYGKEQALFVPLTDTVRSSSGPKIERLRGLFITTRAVAESRRLVEHNDYSSAHHLLSSARALLMKSGSVSADEYVRGLEAELSELHWRRQRKIMEEQQQMMMMIQRRRGGVERDVAGTAVVDENGEPLTPSSAWRAAEKLAKVAIMKKSLNRVSDLHGFENARSYASNYYKSKKMVGASWPHYPPCVSEGCTNAACCGQEFKYVWPELVGKPASDAVATINKNNPAVTVLILKPGFIRLGNFCCNRVYVFTDEKGIVSGVPTHNDYSSAHHLLSSARALLMKSGSVSADEYVRDLEAELSELALEKAAQDHGGAAANDDDYDQTTERRRGKGCVDENGELLAPSSAWREAEKLAKVVIMKKSLNRVSDLHGFENARDKAAYHFCAYIYIYIYTHNGRRSYASNYNKSKKMVGASWPHYPPCVSEGCTNAACCGQEFKYVWPELVGKPASEAAATISKNNPAVTVLILKPGFIRLDNFCCNRVHVFTDEKGIVSEVPTVG</sequence>
<dbReference type="STRING" id="3750.A0A498JBN5"/>
<dbReference type="CDD" id="cd01466">
    <property type="entry name" value="vWA_C3HC4_type"/>
    <property type="match status" value="1"/>
</dbReference>
<feature type="compositionally biased region" description="Polar residues" evidence="12">
    <location>
        <begin position="78"/>
        <end position="99"/>
    </location>
</feature>
<evidence type="ECO:0000313" key="15">
    <source>
        <dbReference type="EMBL" id="RXH92546.1"/>
    </source>
</evidence>
<evidence type="ECO:0000256" key="12">
    <source>
        <dbReference type="SAM" id="MobiDB-lite"/>
    </source>
</evidence>
<dbReference type="PROSITE" id="PS50089">
    <property type="entry name" value="ZF_RING_2"/>
    <property type="match status" value="1"/>
</dbReference>
<dbReference type="Gene3D" id="3.40.50.410">
    <property type="entry name" value="von Willebrand factor, type A domain"/>
    <property type="match status" value="1"/>
</dbReference>
<evidence type="ECO:0000256" key="1">
    <source>
        <dbReference type="ARBA" id="ARBA00000900"/>
    </source>
</evidence>
<dbReference type="InterPro" id="IPR051266">
    <property type="entry name" value="CLCR"/>
</dbReference>
<feature type="compositionally biased region" description="Basic and acidic residues" evidence="12">
    <location>
        <begin position="201"/>
        <end position="210"/>
    </location>
</feature>
<accession>A0A498JBN5</accession>
<dbReference type="GO" id="GO:0061630">
    <property type="term" value="F:ubiquitin protein ligase activity"/>
    <property type="evidence" value="ECO:0007669"/>
    <property type="project" value="UniProtKB-EC"/>
</dbReference>
<dbReference type="EC" id="2.3.2.27" evidence="3"/>
<feature type="compositionally biased region" description="Polar residues" evidence="12">
    <location>
        <begin position="46"/>
        <end position="55"/>
    </location>
</feature>
<name>A0A498JBN5_MALDO</name>
<feature type="region of interest" description="Disordered" evidence="12">
    <location>
        <begin position="16"/>
        <end position="101"/>
    </location>
</feature>
<dbReference type="GO" id="GO:0009611">
    <property type="term" value="P:response to wounding"/>
    <property type="evidence" value="ECO:0007669"/>
    <property type="project" value="InterPro"/>
</dbReference>
<comment type="catalytic activity">
    <reaction evidence="1">
        <text>S-ubiquitinyl-[E2 ubiquitin-conjugating enzyme]-L-cysteine + [acceptor protein]-L-lysine = [E2 ubiquitin-conjugating enzyme]-L-cysteine + N(6)-ubiquitinyl-[acceptor protein]-L-lysine.</text>
        <dbReference type="EC" id="2.3.2.27"/>
    </reaction>
</comment>
<proteinExistence type="inferred from homology"/>
<organism evidence="15 16">
    <name type="scientific">Malus domestica</name>
    <name type="common">Apple</name>
    <name type="synonym">Pyrus malus</name>
    <dbReference type="NCBI Taxonomy" id="3750"/>
    <lineage>
        <taxon>Eukaryota</taxon>
        <taxon>Viridiplantae</taxon>
        <taxon>Streptophyta</taxon>
        <taxon>Embryophyta</taxon>
        <taxon>Tracheophyta</taxon>
        <taxon>Spermatophyta</taxon>
        <taxon>Magnoliopsida</taxon>
        <taxon>eudicotyledons</taxon>
        <taxon>Gunneridae</taxon>
        <taxon>Pentapetalae</taxon>
        <taxon>rosids</taxon>
        <taxon>fabids</taxon>
        <taxon>Rosales</taxon>
        <taxon>Rosaceae</taxon>
        <taxon>Amygdaloideae</taxon>
        <taxon>Maleae</taxon>
        <taxon>Malus</taxon>
    </lineage>
</organism>
<evidence type="ECO:0000256" key="4">
    <source>
        <dbReference type="ARBA" id="ARBA00022679"/>
    </source>
</evidence>
<keyword evidence="7 11" id="KW-0863">Zinc-finger</keyword>
<evidence type="ECO:0000259" key="14">
    <source>
        <dbReference type="PROSITE" id="PS50234"/>
    </source>
</evidence>
<dbReference type="InterPro" id="IPR000864">
    <property type="entry name" value="Prot_inh_pot1"/>
</dbReference>
<gene>
    <name evidence="15" type="ORF">DVH24_033442</name>
</gene>
<dbReference type="Proteomes" id="UP000290289">
    <property type="component" value="Chromosome 8"/>
</dbReference>
<dbReference type="SUPFAM" id="SSF57850">
    <property type="entry name" value="RING/U-box"/>
    <property type="match status" value="1"/>
</dbReference>
<evidence type="ECO:0000256" key="5">
    <source>
        <dbReference type="ARBA" id="ARBA00022690"/>
    </source>
</evidence>
<dbReference type="PANTHER" id="PTHR10579">
    <property type="entry name" value="CALCIUM-ACTIVATED CHLORIDE CHANNEL REGULATOR"/>
    <property type="match status" value="1"/>
</dbReference>
<dbReference type="Pfam" id="PF00280">
    <property type="entry name" value="potato_inhibit"/>
    <property type="match status" value="2"/>
</dbReference>